<dbReference type="GO" id="GO:0005975">
    <property type="term" value="P:carbohydrate metabolic process"/>
    <property type="evidence" value="ECO:0007669"/>
    <property type="project" value="InterPro"/>
</dbReference>
<evidence type="ECO:0000256" key="1">
    <source>
        <dbReference type="ARBA" id="ARBA00001936"/>
    </source>
</evidence>
<dbReference type="InterPro" id="IPR000056">
    <property type="entry name" value="Ribul_P_3_epim-like"/>
</dbReference>
<evidence type="ECO:0000256" key="2">
    <source>
        <dbReference type="ARBA" id="ARBA00001947"/>
    </source>
</evidence>
<comment type="cofactor">
    <cofactor evidence="3">
        <name>Fe(2+)</name>
        <dbReference type="ChEBI" id="CHEBI:29033"/>
    </cofactor>
</comment>
<dbReference type="GO" id="GO:1901135">
    <property type="term" value="P:carbohydrate derivative metabolic process"/>
    <property type="evidence" value="ECO:0007669"/>
    <property type="project" value="UniProtKB-ARBA"/>
</dbReference>
<dbReference type="FunFam" id="3.20.20.70:FF:000191">
    <property type="entry name" value="ribulose-phosphate 3-epimerase isoform X2"/>
    <property type="match status" value="1"/>
</dbReference>
<evidence type="ECO:0000256" key="10">
    <source>
        <dbReference type="ARBA" id="ARBA00023277"/>
    </source>
</evidence>
<evidence type="ECO:0000313" key="12">
    <source>
        <dbReference type="Proteomes" id="UP000176581"/>
    </source>
</evidence>
<dbReference type="PANTHER" id="PTHR11749">
    <property type="entry name" value="RIBULOSE-5-PHOSPHATE-3-EPIMERASE"/>
    <property type="match status" value="1"/>
</dbReference>
<dbReference type="SUPFAM" id="SSF51366">
    <property type="entry name" value="Ribulose-phoshate binding barrel"/>
    <property type="match status" value="1"/>
</dbReference>
<keyword evidence="10" id="KW-0119">Carbohydrate metabolism</keyword>
<dbReference type="PROSITE" id="PS01085">
    <property type="entry name" value="RIBUL_P_3_EPIMER_1"/>
    <property type="match status" value="1"/>
</dbReference>
<comment type="subunit">
    <text evidence="4">Homodimer.</text>
</comment>
<evidence type="ECO:0000256" key="5">
    <source>
        <dbReference type="ARBA" id="ARBA00022723"/>
    </source>
</evidence>
<dbReference type="EMBL" id="MGJV01000011">
    <property type="protein sequence ID" value="OGN15322.1"/>
    <property type="molecule type" value="Genomic_DNA"/>
</dbReference>
<organism evidence="11 12">
    <name type="scientific">Candidatus Yanofskybacteria bacterium RIFCSPHIGHO2_02_FULL_43_22</name>
    <dbReference type="NCBI Taxonomy" id="1802681"/>
    <lineage>
        <taxon>Bacteria</taxon>
        <taxon>Candidatus Yanofskyibacteriota</taxon>
    </lineage>
</organism>
<protein>
    <recommendedName>
        <fullName evidence="13">Ribulose-phosphate 3-epimerase</fullName>
    </recommendedName>
</protein>
<evidence type="ECO:0000256" key="8">
    <source>
        <dbReference type="ARBA" id="ARBA00023211"/>
    </source>
</evidence>
<keyword evidence="9" id="KW-0413">Isomerase</keyword>
<dbReference type="CDD" id="cd00429">
    <property type="entry name" value="RPE"/>
    <property type="match status" value="1"/>
</dbReference>
<comment type="caution">
    <text evidence="11">The sequence shown here is derived from an EMBL/GenBank/DDBJ whole genome shotgun (WGS) entry which is preliminary data.</text>
</comment>
<evidence type="ECO:0000256" key="7">
    <source>
        <dbReference type="ARBA" id="ARBA00023004"/>
    </source>
</evidence>
<dbReference type="GO" id="GO:0046872">
    <property type="term" value="F:metal ion binding"/>
    <property type="evidence" value="ECO:0007669"/>
    <property type="project" value="UniProtKB-KW"/>
</dbReference>
<dbReference type="Pfam" id="PF00834">
    <property type="entry name" value="Ribul_P_3_epim"/>
    <property type="match status" value="1"/>
</dbReference>
<dbReference type="GO" id="GO:0016857">
    <property type="term" value="F:racemase and epimerase activity, acting on carbohydrates and derivatives"/>
    <property type="evidence" value="ECO:0007669"/>
    <property type="project" value="InterPro"/>
</dbReference>
<keyword evidence="7" id="KW-0408">Iron</keyword>
<sequence>MAEIVPAILTNSIDEFDEMMRSAETHFPNVHLDIADGIFVPNMTISGTEELERNRTPLIIIAHLMVANPENILKQWLHTRVDGLIFHIESTKKMDELIDKTKDKGKKVGIAINPDTPTEAVGPFIDKIDFVHFMTVNPGFYGSEFKEEVLNKIKNFSQKYPNIEIAVDGGIDLVTARKVVEAGADVLVVGSYFFKNGKDIGGSLKNMKKEVY</sequence>
<proteinExistence type="predicted"/>
<dbReference type="GO" id="GO:0046496">
    <property type="term" value="P:nicotinamide nucleotide metabolic process"/>
    <property type="evidence" value="ECO:0007669"/>
    <property type="project" value="UniProtKB-ARBA"/>
</dbReference>
<gene>
    <name evidence="11" type="ORF">A3J47_04155</name>
</gene>
<evidence type="ECO:0008006" key="13">
    <source>
        <dbReference type="Google" id="ProtNLM"/>
    </source>
</evidence>
<keyword evidence="5" id="KW-0479">Metal-binding</keyword>
<name>A0A1F8FQH4_9BACT</name>
<evidence type="ECO:0000256" key="3">
    <source>
        <dbReference type="ARBA" id="ARBA00001954"/>
    </source>
</evidence>
<dbReference type="AlphaFoldDB" id="A0A1F8FQH4"/>
<dbReference type="InterPro" id="IPR013785">
    <property type="entry name" value="Aldolase_TIM"/>
</dbReference>
<dbReference type="Proteomes" id="UP000176581">
    <property type="component" value="Unassembled WGS sequence"/>
</dbReference>
<evidence type="ECO:0000256" key="9">
    <source>
        <dbReference type="ARBA" id="ARBA00023235"/>
    </source>
</evidence>
<evidence type="ECO:0000256" key="6">
    <source>
        <dbReference type="ARBA" id="ARBA00022833"/>
    </source>
</evidence>
<evidence type="ECO:0000313" key="11">
    <source>
        <dbReference type="EMBL" id="OGN15322.1"/>
    </source>
</evidence>
<dbReference type="GO" id="GO:0006091">
    <property type="term" value="P:generation of precursor metabolites and energy"/>
    <property type="evidence" value="ECO:0007669"/>
    <property type="project" value="UniProtKB-ARBA"/>
</dbReference>
<keyword evidence="6" id="KW-0862">Zinc</keyword>
<keyword evidence="8" id="KW-0464">Manganese</keyword>
<accession>A0A1F8FQH4</accession>
<dbReference type="Gene3D" id="3.20.20.70">
    <property type="entry name" value="Aldolase class I"/>
    <property type="match status" value="1"/>
</dbReference>
<evidence type="ECO:0000256" key="4">
    <source>
        <dbReference type="ARBA" id="ARBA00011738"/>
    </source>
</evidence>
<comment type="cofactor">
    <cofactor evidence="2">
        <name>Zn(2+)</name>
        <dbReference type="ChEBI" id="CHEBI:29105"/>
    </cofactor>
</comment>
<dbReference type="InterPro" id="IPR011060">
    <property type="entry name" value="RibuloseP-bd_barrel"/>
</dbReference>
<dbReference type="NCBIfam" id="NF004076">
    <property type="entry name" value="PRK05581.1-4"/>
    <property type="match status" value="1"/>
</dbReference>
<reference evidence="11 12" key="1">
    <citation type="journal article" date="2016" name="Nat. Commun.">
        <title>Thousands of microbial genomes shed light on interconnected biogeochemical processes in an aquifer system.</title>
        <authorList>
            <person name="Anantharaman K."/>
            <person name="Brown C.T."/>
            <person name="Hug L.A."/>
            <person name="Sharon I."/>
            <person name="Castelle C.J."/>
            <person name="Probst A.J."/>
            <person name="Thomas B.C."/>
            <person name="Singh A."/>
            <person name="Wilkins M.J."/>
            <person name="Karaoz U."/>
            <person name="Brodie E.L."/>
            <person name="Williams K.H."/>
            <person name="Hubbard S.S."/>
            <person name="Banfield J.F."/>
        </authorList>
    </citation>
    <scope>NUCLEOTIDE SEQUENCE [LARGE SCALE GENOMIC DNA]</scope>
</reference>
<comment type="cofactor">
    <cofactor evidence="1">
        <name>Mn(2+)</name>
        <dbReference type="ChEBI" id="CHEBI:29035"/>
    </cofactor>
</comment>
<dbReference type="GO" id="GO:0006163">
    <property type="term" value="P:purine nucleotide metabolic process"/>
    <property type="evidence" value="ECO:0007669"/>
    <property type="project" value="UniProtKB-ARBA"/>
</dbReference>